<reference evidence="2" key="1">
    <citation type="submission" date="2022-11" db="EMBL/GenBank/DDBJ databases">
        <authorList>
            <person name="Petersen C."/>
        </authorList>
    </citation>
    <scope>NUCLEOTIDE SEQUENCE</scope>
    <source>
        <strain evidence="2">IBT 20477</strain>
    </source>
</reference>
<name>A0A9W9MLH3_9EURO</name>
<accession>A0A9W9MLH3</accession>
<proteinExistence type="predicted"/>
<comment type="caution">
    <text evidence="2">The sequence shown here is derived from an EMBL/GenBank/DDBJ whole genome shotgun (WGS) entry which is preliminary data.</text>
</comment>
<sequence length="115" mass="12605">MSQDGEGHSACWKVHPLKGADSPWKVGLPPAFQLRSTKPAVVPAVKPPPPSPLAVLPTSVLLRSLIVATVSSKHYILLPALLVLNFLCKPRKSRLFNVDRNPILHTILKSTIYKQ</sequence>
<dbReference type="AlphaFoldDB" id="A0A9W9MLH3"/>
<gene>
    <name evidence="2" type="ORF">N7449_005441</name>
</gene>
<keyword evidence="3" id="KW-1185">Reference proteome</keyword>
<protein>
    <submittedName>
        <fullName evidence="2">Uncharacterized protein</fullName>
    </submittedName>
</protein>
<keyword evidence="1" id="KW-1133">Transmembrane helix</keyword>
<keyword evidence="1" id="KW-0812">Transmembrane</keyword>
<evidence type="ECO:0000313" key="3">
    <source>
        <dbReference type="Proteomes" id="UP001150942"/>
    </source>
</evidence>
<reference evidence="2" key="2">
    <citation type="journal article" date="2023" name="IMA Fungus">
        <title>Comparative genomic study of the Penicillium genus elucidates a diverse pangenome and 15 lateral gene transfer events.</title>
        <authorList>
            <person name="Petersen C."/>
            <person name="Sorensen T."/>
            <person name="Nielsen M.R."/>
            <person name="Sondergaard T.E."/>
            <person name="Sorensen J.L."/>
            <person name="Fitzpatrick D.A."/>
            <person name="Frisvad J.C."/>
            <person name="Nielsen K.L."/>
        </authorList>
    </citation>
    <scope>NUCLEOTIDE SEQUENCE</scope>
    <source>
        <strain evidence="2">IBT 20477</strain>
    </source>
</reference>
<keyword evidence="1" id="KW-0472">Membrane</keyword>
<evidence type="ECO:0000256" key="1">
    <source>
        <dbReference type="SAM" id="Phobius"/>
    </source>
</evidence>
<dbReference type="OrthoDB" id="5464at2759"/>
<organism evidence="2 3">
    <name type="scientific">Penicillium cf. viridicatum</name>
    <dbReference type="NCBI Taxonomy" id="2972119"/>
    <lineage>
        <taxon>Eukaryota</taxon>
        <taxon>Fungi</taxon>
        <taxon>Dikarya</taxon>
        <taxon>Ascomycota</taxon>
        <taxon>Pezizomycotina</taxon>
        <taxon>Eurotiomycetes</taxon>
        <taxon>Eurotiomycetidae</taxon>
        <taxon>Eurotiales</taxon>
        <taxon>Aspergillaceae</taxon>
        <taxon>Penicillium</taxon>
    </lineage>
</organism>
<feature type="transmembrane region" description="Helical" evidence="1">
    <location>
        <begin position="60"/>
        <end position="87"/>
    </location>
</feature>
<dbReference type="Proteomes" id="UP001150942">
    <property type="component" value="Unassembled WGS sequence"/>
</dbReference>
<dbReference type="EMBL" id="JAPQKQ010000003">
    <property type="protein sequence ID" value="KAJ5203362.1"/>
    <property type="molecule type" value="Genomic_DNA"/>
</dbReference>
<evidence type="ECO:0000313" key="2">
    <source>
        <dbReference type="EMBL" id="KAJ5203362.1"/>
    </source>
</evidence>